<feature type="transmembrane region" description="Helical" evidence="1">
    <location>
        <begin position="77"/>
        <end position="99"/>
    </location>
</feature>
<dbReference type="Proteomes" id="UP000253664">
    <property type="component" value="Unassembled WGS sequence"/>
</dbReference>
<dbReference type="STRING" id="1330021.A0A367LK71"/>
<gene>
    <name evidence="2" type="ORF">L249_6472</name>
</gene>
<evidence type="ECO:0000313" key="3">
    <source>
        <dbReference type="Proteomes" id="UP000253664"/>
    </source>
</evidence>
<organism evidence="2 3">
    <name type="scientific">Ophiocordyceps polyrhachis-furcata BCC 54312</name>
    <dbReference type="NCBI Taxonomy" id="1330021"/>
    <lineage>
        <taxon>Eukaryota</taxon>
        <taxon>Fungi</taxon>
        <taxon>Dikarya</taxon>
        <taxon>Ascomycota</taxon>
        <taxon>Pezizomycotina</taxon>
        <taxon>Sordariomycetes</taxon>
        <taxon>Hypocreomycetidae</taxon>
        <taxon>Hypocreales</taxon>
        <taxon>Ophiocordycipitaceae</taxon>
        <taxon>Ophiocordyceps</taxon>
    </lineage>
</organism>
<keyword evidence="1" id="KW-1133">Transmembrane helix</keyword>
<keyword evidence="3" id="KW-1185">Reference proteome</keyword>
<dbReference type="OrthoDB" id="2830640at2759"/>
<keyword evidence="1" id="KW-0472">Membrane</keyword>
<sequence length="126" mass="14810">MDDYMFRHYVGECRVVEEATSYLELLNYSDPSYNSSEEHVLTSDEFENFLRRRVCSFSFFLSFSLSLSLPLCPSPSVPLSLLIYIYIYIYVYTDIYLWLGDDGHAERKETKAEIQILSSTKKKKIE</sequence>
<evidence type="ECO:0000256" key="1">
    <source>
        <dbReference type="SAM" id="Phobius"/>
    </source>
</evidence>
<evidence type="ECO:0000313" key="2">
    <source>
        <dbReference type="EMBL" id="RCI14799.1"/>
    </source>
</evidence>
<name>A0A367LK71_9HYPO</name>
<reference evidence="2 3" key="1">
    <citation type="journal article" date="2015" name="BMC Genomics">
        <title>Insights from the genome of Ophiocordyceps polyrhachis-furcata to pathogenicity and host specificity in insect fungi.</title>
        <authorList>
            <person name="Wichadakul D."/>
            <person name="Kobmoo N."/>
            <person name="Ingsriswang S."/>
            <person name="Tangphatsornruang S."/>
            <person name="Chantasingh D."/>
            <person name="Luangsa-ard J.J."/>
            <person name="Eurwilaichitr L."/>
        </authorList>
    </citation>
    <scope>NUCLEOTIDE SEQUENCE [LARGE SCALE GENOMIC DNA]</scope>
    <source>
        <strain evidence="2 3">BCC 54312</strain>
    </source>
</reference>
<proteinExistence type="predicted"/>
<keyword evidence="1" id="KW-0812">Transmembrane</keyword>
<comment type="caution">
    <text evidence="2">The sequence shown here is derived from an EMBL/GenBank/DDBJ whole genome shotgun (WGS) entry which is preliminary data.</text>
</comment>
<feature type="transmembrane region" description="Helical" evidence="1">
    <location>
        <begin position="54"/>
        <end position="71"/>
    </location>
</feature>
<dbReference type="EMBL" id="LKCN02000003">
    <property type="protein sequence ID" value="RCI14799.1"/>
    <property type="molecule type" value="Genomic_DNA"/>
</dbReference>
<accession>A0A367LK71</accession>
<protein>
    <submittedName>
        <fullName evidence="2">Uncharacterized protein</fullName>
    </submittedName>
</protein>
<dbReference type="AlphaFoldDB" id="A0A367LK71"/>